<dbReference type="AlphaFoldDB" id="A0A061J7D4"/>
<evidence type="ECO:0008006" key="3">
    <source>
        <dbReference type="Google" id="ProtNLM"/>
    </source>
</evidence>
<gene>
    <name evidence="1" type="ORF">TRSC58_01477</name>
</gene>
<dbReference type="Proteomes" id="UP000031737">
    <property type="component" value="Unassembled WGS sequence"/>
</dbReference>
<dbReference type="OrthoDB" id="251451at2759"/>
<organism evidence="1 2">
    <name type="scientific">Trypanosoma rangeli SC58</name>
    <dbReference type="NCBI Taxonomy" id="429131"/>
    <lineage>
        <taxon>Eukaryota</taxon>
        <taxon>Discoba</taxon>
        <taxon>Euglenozoa</taxon>
        <taxon>Kinetoplastea</taxon>
        <taxon>Metakinetoplastina</taxon>
        <taxon>Trypanosomatida</taxon>
        <taxon>Trypanosomatidae</taxon>
        <taxon>Trypanosoma</taxon>
        <taxon>Herpetosoma</taxon>
    </lineage>
</organism>
<comment type="caution">
    <text evidence="1">The sequence shown here is derived from an EMBL/GenBank/DDBJ whole genome shotgun (WGS) entry which is preliminary data.</text>
</comment>
<proteinExistence type="predicted"/>
<evidence type="ECO:0000313" key="1">
    <source>
        <dbReference type="EMBL" id="ESL10784.1"/>
    </source>
</evidence>
<keyword evidence="2" id="KW-1185">Reference proteome</keyword>
<dbReference type="VEuPathDB" id="TriTrypDB:TRSC58_01477"/>
<sequence length="72" mass="7607">MNGKAAGHNISSIQKDQAYLHSHNVRGILERLVADVLREKPENVCEYLAAWAAHRRGGGGGGPSSEAPSLTG</sequence>
<dbReference type="SUPFAM" id="SSF47391">
    <property type="entry name" value="Dimerization-anchoring domain of cAMP-dependent PK regulatory subunit"/>
    <property type="match status" value="1"/>
</dbReference>
<name>A0A061J7D4_TRYRA</name>
<accession>A0A061J7D4</accession>
<reference evidence="1 2" key="1">
    <citation type="submission" date="2013-07" db="EMBL/GenBank/DDBJ databases">
        <authorList>
            <person name="Stoco P.H."/>
            <person name="Wagner G."/>
            <person name="Gerber A."/>
            <person name="Zaha A."/>
            <person name="Thompson C."/>
            <person name="Bartholomeu D.C."/>
            <person name="Luckemeyer D.D."/>
            <person name="Bahia D."/>
            <person name="Loreto E."/>
            <person name="Prestes E.B."/>
            <person name="Lima F.M."/>
            <person name="Rodrigues-Luiz G."/>
            <person name="Vallejo G.A."/>
            <person name="Filho J.F."/>
            <person name="Monteiro K.M."/>
            <person name="Tyler K.M."/>
            <person name="de Almeida L.G."/>
            <person name="Ortiz M.F."/>
            <person name="Siervo M.A."/>
            <person name="de Moraes M.H."/>
            <person name="Cunha O.L."/>
            <person name="Mendonca-Neto R."/>
            <person name="Silva R."/>
            <person name="Teixeira S.M."/>
            <person name="Murta S.M."/>
            <person name="Sincero T.C."/>
            <person name="Mendes T.A."/>
            <person name="Urmenyi T.P."/>
            <person name="Silva V.G."/>
            <person name="da Rocha W.D."/>
            <person name="Andersson B."/>
            <person name="Romanha A.J."/>
            <person name="Steindel M."/>
            <person name="de Vasconcelos A.T."/>
            <person name="Grisard E.C."/>
        </authorList>
    </citation>
    <scope>NUCLEOTIDE SEQUENCE [LARGE SCALE GENOMIC DNA]</scope>
    <source>
        <strain evidence="1 2">SC58</strain>
    </source>
</reference>
<dbReference type="EMBL" id="AUPL01001477">
    <property type="protein sequence ID" value="ESL10784.1"/>
    <property type="molecule type" value="Genomic_DNA"/>
</dbReference>
<dbReference type="CDD" id="cd12084">
    <property type="entry name" value="DD_RII_PKA-like"/>
    <property type="match status" value="1"/>
</dbReference>
<evidence type="ECO:0000313" key="2">
    <source>
        <dbReference type="Proteomes" id="UP000031737"/>
    </source>
</evidence>
<protein>
    <recommendedName>
        <fullName evidence="3">RIIa domain-containing protein</fullName>
    </recommendedName>
</protein>